<dbReference type="InterPro" id="IPR010104">
    <property type="entry name" value="TonB_rcpt_bac"/>
</dbReference>
<dbReference type="Gene3D" id="2.40.170.20">
    <property type="entry name" value="TonB-dependent receptor, beta-barrel domain"/>
    <property type="match status" value="1"/>
</dbReference>
<dbReference type="Pfam" id="PF07715">
    <property type="entry name" value="Plug"/>
    <property type="match status" value="1"/>
</dbReference>
<dbReference type="Gene3D" id="2.170.130.10">
    <property type="entry name" value="TonB-dependent receptor, plug domain"/>
    <property type="match status" value="1"/>
</dbReference>
<protein>
    <submittedName>
        <fullName evidence="7">TonB-dependent receptor</fullName>
    </submittedName>
</protein>
<keyword evidence="7" id="KW-0675">Receptor</keyword>
<gene>
    <name evidence="7" type="ORF">EO081_09650</name>
</gene>
<dbReference type="InterPro" id="IPR037066">
    <property type="entry name" value="Plug_dom_sf"/>
</dbReference>
<evidence type="ECO:0000256" key="3">
    <source>
        <dbReference type="ARBA" id="ARBA00023237"/>
    </source>
</evidence>
<dbReference type="InterPro" id="IPR000531">
    <property type="entry name" value="Beta-barrel_TonB"/>
</dbReference>
<dbReference type="InterPro" id="IPR012910">
    <property type="entry name" value="Plug_dom"/>
</dbReference>
<evidence type="ECO:0000259" key="5">
    <source>
        <dbReference type="Pfam" id="PF00593"/>
    </source>
</evidence>
<feature type="domain" description="TonB-dependent receptor-like beta-barrel" evidence="5">
    <location>
        <begin position="460"/>
        <end position="979"/>
    </location>
</feature>
<evidence type="ECO:0000256" key="2">
    <source>
        <dbReference type="ARBA" id="ARBA00023136"/>
    </source>
</evidence>
<keyword evidence="2 4" id="KW-0472">Membrane</keyword>
<dbReference type="GO" id="GO:0009279">
    <property type="term" value="C:cell outer membrane"/>
    <property type="evidence" value="ECO:0007669"/>
    <property type="project" value="UniProtKB-SubCell"/>
</dbReference>
<name>A0A4Q2ITJ4_9SPHN</name>
<dbReference type="PANTHER" id="PTHR40980:SF3">
    <property type="entry name" value="TONB-DEPENDENT RECEPTOR-LIKE BETA-BARREL DOMAIN-CONTAINING PROTEIN"/>
    <property type="match status" value="1"/>
</dbReference>
<keyword evidence="4" id="KW-0798">TonB box</keyword>
<dbReference type="SUPFAM" id="SSF56935">
    <property type="entry name" value="Porins"/>
    <property type="match status" value="1"/>
</dbReference>
<keyword evidence="8" id="KW-1185">Reference proteome</keyword>
<proteinExistence type="inferred from homology"/>
<dbReference type="OrthoDB" id="5476657at2"/>
<dbReference type="AlphaFoldDB" id="A0A4Q2ITJ4"/>
<evidence type="ECO:0000313" key="8">
    <source>
        <dbReference type="Proteomes" id="UP000292347"/>
    </source>
</evidence>
<accession>A0A4Q2ITJ4</accession>
<evidence type="ECO:0000313" key="7">
    <source>
        <dbReference type="EMBL" id="RXZ31499.1"/>
    </source>
</evidence>
<comment type="subcellular location">
    <subcellularLocation>
        <location evidence="1 4">Cell outer membrane</location>
    </subcellularLocation>
</comment>
<dbReference type="PANTHER" id="PTHR40980">
    <property type="entry name" value="PLUG DOMAIN-CONTAINING PROTEIN"/>
    <property type="match status" value="1"/>
</dbReference>
<dbReference type="Pfam" id="PF00593">
    <property type="entry name" value="TonB_dep_Rec_b-barrel"/>
    <property type="match status" value="1"/>
</dbReference>
<reference evidence="7 8" key="1">
    <citation type="submission" date="2019-01" db="EMBL/GenBank/DDBJ databases">
        <title>Sphingomonas mucosissima sp. nov. and Sphingomonas desiccabilis sp. nov., from biological soil crusts in the Colorado Plateau, USA.</title>
        <authorList>
            <person name="Zhu D."/>
        </authorList>
    </citation>
    <scope>NUCLEOTIDE SEQUENCE [LARGE SCALE GENOMIC DNA]</scope>
    <source>
        <strain evidence="7 8">CP1D</strain>
    </source>
</reference>
<dbReference type="EMBL" id="SDPT01000002">
    <property type="protein sequence ID" value="RXZ31499.1"/>
    <property type="molecule type" value="Genomic_DNA"/>
</dbReference>
<keyword evidence="3" id="KW-0998">Cell outer membrane</keyword>
<evidence type="ECO:0000259" key="6">
    <source>
        <dbReference type="Pfam" id="PF07715"/>
    </source>
</evidence>
<evidence type="ECO:0000256" key="4">
    <source>
        <dbReference type="RuleBase" id="RU003357"/>
    </source>
</evidence>
<feature type="domain" description="TonB-dependent receptor plug" evidence="6">
    <location>
        <begin position="76"/>
        <end position="180"/>
    </location>
</feature>
<organism evidence="7 8">
    <name type="scientific">Sphingomonas desiccabilis</name>
    <dbReference type="NCBI Taxonomy" id="429134"/>
    <lineage>
        <taxon>Bacteria</taxon>
        <taxon>Pseudomonadati</taxon>
        <taxon>Pseudomonadota</taxon>
        <taxon>Alphaproteobacteria</taxon>
        <taxon>Sphingomonadales</taxon>
        <taxon>Sphingomonadaceae</taxon>
        <taxon>Sphingomonas</taxon>
    </lineage>
</organism>
<comment type="similarity">
    <text evidence="4">Belongs to the TonB-dependent receptor family.</text>
</comment>
<dbReference type="NCBIfam" id="TIGR01782">
    <property type="entry name" value="TonB-Xanth-Caul"/>
    <property type="match status" value="1"/>
</dbReference>
<dbReference type="RefSeq" id="WP_129341745.1">
    <property type="nucleotide sequence ID" value="NZ_JACIDD010000002.1"/>
</dbReference>
<dbReference type="InterPro" id="IPR036942">
    <property type="entry name" value="Beta-barrel_TonB_sf"/>
</dbReference>
<evidence type="ECO:0000256" key="1">
    <source>
        <dbReference type="ARBA" id="ARBA00004442"/>
    </source>
</evidence>
<dbReference type="Proteomes" id="UP000292347">
    <property type="component" value="Unassembled WGS sequence"/>
</dbReference>
<sequence>MRSFAARSHTHLVLGVSALALIGTPGMALAQDAAATVGNPGPSEITDQQNLEPGEAGDDIVVTGIRASLREAVDIKRDAQGVVDAISAEDIGKFPDTNLAESLQRITGVSIDRSNGEGQFVTVRGFGPEYNLVTLNGRQMPTSTLGDGASAPASRSFDFANLASEGIAAVEVYKTGRAAIPSGGIGSTINIRTPRPLDKPGMRGSLAVKGVLDSSRNDGDPITPEVSGIISTTFADDRIGVLVSGAYQRRKASLNSAGVGFRDGFLGDNALNVAANNTWGVLPDSSPNITNRPQGEDVYEIPQSANYELIDIDRERINGQLVLQAKPTDSLTATVDFTYSSNKVEARNSNVGIWFNFGDTSSAWTDGPNAGPLFYSENFAPGKDLSYSGSLQANKTENKSLGGNLTWEGPGGVTVSLDAHHSTAVSKPTNKYGSSNSIGTSIFGVQSQTIDFEHEMPVLSYTMYPGIDPLDRSLITPTGNSFRNAYFRDRINQVQLKGHYDHEGGFLDSIDAGFSFVDNQVRSAYGFIQNDTWGGIGPASDIPDDLFEQVSIPDKFKGVGGADSAGMIPALFKFNFERMADLLESNYGICSDPQTGTAAPGTCLSDYTVDRRLREKTISPFIQFNTRFDVFARPAHLIAGLRWDHTDIDSSALVPVPTGVRWVSANEFSLIYSGESTFTRLKGSYENWLPAVDFDIEPLENVKLRASYSHTITRADYGSLQGGRELASNPRIGGGTGSQGNAGLLPYKSKNIDLSAEWYYSRESYVSVGYFNKDVSNFIGTDQINTSAFGLRNPGAGPRYRAAAAALGTTDAIRIRDYILRNYPESSQVTGTTDNGFLTGDIFATAEDPLLNFQINQPFNNDRTANLNGWEFAIQHNLWQTGFGVILNYTIVNGDAKYDNTLSPYEGQFALTGLSDSANAVVYYDKGGIQARVAYNWRDEFYAGGAFDPTYVEAYGQIDASASWEFIPGLTGFVEAINLTGESRRGHRRSENFVTFAQPGYARYAGGIRFSF</sequence>
<comment type="caution">
    <text evidence="7">The sequence shown here is derived from an EMBL/GenBank/DDBJ whole genome shotgun (WGS) entry which is preliminary data.</text>
</comment>